<keyword evidence="3" id="KW-0732">Signal</keyword>
<dbReference type="Pfam" id="PF00542">
    <property type="entry name" value="Ribosomal_L12"/>
    <property type="match status" value="2"/>
</dbReference>
<evidence type="ECO:0000313" key="6">
    <source>
        <dbReference type="Proteomes" id="UP000252884"/>
    </source>
</evidence>
<keyword evidence="6" id="KW-1185">Reference proteome</keyword>
<gene>
    <name evidence="5" type="ORF">DES41_108169</name>
</gene>
<dbReference type="GO" id="GO:0006412">
    <property type="term" value="P:translation"/>
    <property type="evidence" value="ECO:0007669"/>
    <property type="project" value="InterPro"/>
</dbReference>
<dbReference type="Proteomes" id="UP000252884">
    <property type="component" value="Unassembled WGS sequence"/>
</dbReference>
<reference evidence="5 6" key="1">
    <citation type="submission" date="2018-07" db="EMBL/GenBank/DDBJ databases">
        <title>Genomic Encyclopedia of Type Strains, Phase IV (KMG-IV): sequencing the most valuable type-strain genomes for metagenomic binning, comparative biology and taxonomic classification.</title>
        <authorList>
            <person name="Goeker M."/>
        </authorList>
    </citation>
    <scope>NUCLEOTIDE SEQUENCE [LARGE SCALE GENOMIC DNA]</scope>
    <source>
        <strain evidence="5 6">DSM 21634</strain>
    </source>
</reference>
<dbReference type="OrthoDB" id="8894253at2"/>
<name>A0A368XJ83_9BURK</name>
<dbReference type="SUPFAM" id="SSF54736">
    <property type="entry name" value="ClpS-like"/>
    <property type="match status" value="2"/>
</dbReference>
<dbReference type="AlphaFoldDB" id="A0A368XJ83"/>
<proteinExistence type="predicted"/>
<keyword evidence="1 5" id="KW-0689">Ribosomal protein</keyword>
<comment type="caution">
    <text evidence="5">The sequence shown here is derived from an EMBL/GenBank/DDBJ whole genome shotgun (WGS) entry which is preliminary data.</text>
</comment>
<feature type="signal peptide" evidence="3">
    <location>
        <begin position="1"/>
        <end position="30"/>
    </location>
</feature>
<dbReference type="GO" id="GO:0003729">
    <property type="term" value="F:mRNA binding"/>
    <property type="evidence" value="ECO:0007669"/>
    <property type="project" value="TreeGrafter"/>
</dbReference>
<evidence type="ECO:0000259" key="4">
    <source>
        <dbReference type="Pfam" id="PF00542"/>
    </source>
</evidence>
<protein>
    <submittedName>
        <fullName evidence="5">Ribosomal protein L7/L12</fullName>
    </submittedName>
</protein>
<keyword evidence="2" id="KW-0687">Ribonucleoprotein</keyword>
<feature type="domain" description="Large ribosomal subunit protein bL12 C-terminal" evidence="4">
    <location>
        <begin position="108"/>
        <end position="173"/>
    </location>
</feature>
<evidence type="ECO:0000256" key="1">
    <source>
        <dbReference type="ARBA" id="ARBA00022980"/>
    </source>
</evidence>
<dbReference type="InterPro" id="IPR000206">
    <property type="entry name" value="Ribosomal_bL12"/>
</dbReference>
<dbReference type="InterPro" id="IPR014719">
    <property type="entry name" value="Ribosomal_bL12_C/ClpS-like"/>
</dbReference>
<dbReference type="GO" id="GO:0022625">
    <property type="term" value="C:cytosolic large ribosomal subunit"/>
    <property type="evidence" value="ECO:0007669"/>
    <property type="project" value="TreeGrafter"/>
</dbReference>
<organism evidence="5 6">
    <name type="scientific">Pseudorhodoferax soli</name>
    <dbReference type="NCBI Taxonomy" id="545864"/>
    <lineage>
        <taxon>Bacteria</taxon>
        <taxon>Pseudomonadati</taxon>
        <taxon>Pseudomonadota</taxon>
        <taxon>Betaproteobacteria</taxon>
        <taxon>Burkholderiales</taxon>
        <taxon>Comamonadaceae</taxon>
    </lineage>
</organism>
<dbReference type="GO" id="GO:0003735">
    <property type="term" value="F:structural constituent of ribosome"/>
    <property type="evidence" value="ECO:0007669"/>
    <property type="project" value="InterPro"/>
</dbReference>
<evidence type="ECO:0000256" key="2">
    <source>
        <dbReference type="ARBA" id="ARBA00023274"/>
    </source>
</evidence>
<evidence type="ECO:0000313" key="5">
    <source>
        <dbReference type="EMBL" id="RCW67992.1"/>
    </source>
</evidence>
<dbReference type="Gene3D" id="3.30.1390.10">
    <property type="match status" value="2"/>
</dbReference>
<dbReference type="InterPro" id="IPR013823">
    <property type="entry name" value="Ribosomal_bL12_C"/>
</dbReference>
<sequence length="442" mass="44804">MVKTCLRAAAVALAVFCGVLLAGPWQQAHAAPIVLHKATDNGTPDTEGRFIAALEPADNASQAQLQLTTAGGPGARITGLYLQDTTGAIARDSLSGGPRVRLAETRLYDVLLTDPGSRKIAVIKTLSDALGITPGAAKDLVDRAPTVVRTASSPDGNAQLKQALESAGAVVALNSRQNPSVPAGANEGASLPGAAPTAYDLVLSSVGPRKVAVIKVVRDLTGLSLTEAKKLVDGAPSVILANVLAADVEAARQALQESGATVALTPVGGSLGGVPIALPPGSAGFVPDIGLAFAYDDPDATPSLWLTLDLQGVFADLLAAWERGQFVLGLKVTDATGRSDLYLAGDATPPAEVPEPPTLALWALALLGLRAVPFGGRWRPVAAAYRAGRRALARVAGGASVSPSHSASQRPFAIKARAWCSSACTTTVAAASSGLSAAVARL</sequence>
<feature type="domain" description="Large ribosomal subunit protein bL12 C-terminal" evidence="4">
    <location>
        <begin position="199"/>
        <end position="264"/>
    </location>
</feature>
<dbReference type="EMBL" id="QPJK01000008">
    <property type="protein sequence ID" value="RCW67992.1"/>
    <property type="molecule type" value="Genomic_DNA"/>
</dbReference>
<dbReference type="PANTHER" id="PTHR45987:SF4">
    <property type="entry name" value="LARGE RIBOSOMAL SUBUNIT PROTEIN BL12M"/>
    <property type="match status" value="1"/>
</dbReference>
<evidence type="ECO:0000256" key="3">
    <source>
        <dbReference type="SAM" id="SignalP"/>
    </source>
</evidence>
<dbReference type="CDD" id="cd00387">
    <property type="entry name" value="Ribosomal_L7_L12"/>
    <property type="match status" value="1"/>
</dbReference>
<feature type="chain" id="PRO_5016763058" evidence="3">
    <location>
        <begin position="31"/>
        <end position="442"/>
    </location>
</feature>
<accession>A0A368XJ83</accession>
<dbReference type="PANTHER" id="PTHR45987">
    <property type="entry name" value="39S RIBOSOMAL PROTEIN L12"/>
    <property type="match status" value="1"/>
</dbReference>